<protein>
    <submittedName>
        <fullName evidence="1">Uncharacterized protein</fullName>
    </submittedName>
</protein>
<dbReference type="AlphaFoldDB" id="A0A3Q7EWZ5"/>
<evidence type="ECO:0000313" key="1">
    <source>
        <dbReference type="EnsemblPlants" id="Solyc02g030464.1.1"/>
    </source>
</evidence>
<reference evidence="1" key="1">
    <citation type="journal article" date="2012" name="Nature">
        <title>The tomato genome sequence provides insights into fleshy fruit evolution.</title>
        <authorList>
            <consortium name="Tomato Genome Consortium"/>
        </authorList>
    </citation>
    <scope>NUCLEOTIDE SEQUENCE [LARGE SCALE GENOMIC DNA]</scope>
    <source>
        <strain evidence="1">cv. Heinz 1706</strain>
    </source>
</reference>
<proteinExistence type="predicted"/>
<evidence type="ECO:0000313" key="2">
    <source>
        <dbReference type="Proteomes" id="UP000004994"/>
    </source>
</evidence>
<dbReference type="EnsemblPlants" id="Solyc02g030464.1.1">
    <property type="protein sequence ID" value="Solyc02g030464.1.1"/>
    <property type="gene ID" value="Solyc02g030464.1"/>
</dbReference>
<accession>A0A3Q7EWZ5</accession>
<name>A0A3Q7EWZ5_SOLLC</name>
<reference evidence="1" key="2">
    <citation type="submission" date="2019-01" db="UniProtKB">
        <authorList>
            <consortium name="EnsemblPlants"/>
        </authorList>
    </citation>
    <scope>IDENTIFICATION</scope>
    <source>
        <strain evidence="1">cv. Heinz 1706</strain>
    </source>
</reference>
<organism evidence="1">
    <name type="scientific">Solanum lycopersicum</name>
    <name type="common">Tomato</name>
    <name type="synonym">Lycopersicon esculentum</name>
    <dbReference type="NCBI Taxonomy" id="4081"/>
    <lineage>
        <taxon>Eukaryota</taxon>
        <taxon>Viridiplantae</taxon>
        <taxon>Streptophyta</taxon>
        <taxon>Embryophyta</taxon>
        <taxon>Tracheophyta</taxon>
        <taxon>Spermatophyta</taxon>
        <taxon>Magnoliopsida</taxon>
        <taxon>eudicotyledons</taxon>
        <taxon>Gunneridae</taxon>
        <taxon>Pentapetalae</taxon>
        <taxon>asterids</taxon>
        <taxon>lamiids</taxon>
        <taxon>Solanales</taxon>
        <taxon>Solanaceae</taxon>
        <taxon>Solanoideae</taxon>
        <taxon>Solaneae</taxon>
        <taxon>Solanum</taxon>
        <taxon>Solanum subgen. Lycopersicon</taxon>
    </lineage>
</organism>
<dbReference type="Proteomes" id="UP000004994">
    <property type="component" value="Chromosome 2"/>
</dbReference>
<sequence>MCPSRSSKASLRLESGSLCFCHLKCTMSDLSGNNLNVTAVIPSDQLFAMSYYDRAKYRVKPTMKLKVIAITGPQIKQKVKYQC</sequence>
<keyword evidence="2" id="KW-1185">Reference proteome</keyword>
<dbReference type="Gramene" id="Solyc02g030464.1.1">
    <property type="protein sequence ID" value="Solyc02g030464.1.1"/>
    <property type="gene ID" value="Solyc02g030464.1"/>
</dbReference>
<dbReference type="InParanoid" id="A0A3Q7EWZ5"/>